<dbReference type="PANTHER" id="PTHR23502:SF60">
    <property type="entry name" value="MAJOR FACILITATOR SUPERFAMILY (MFS) PROFILE DOMAIN-CONTAINING PROTEIN-RELATED"/>
    <property type="match status" value="1"/>
</dbReference>
<feature type="domain" description="Major facilitator superfamily (MFS) profile" evidence="7">
    <location>
        <begin position="62"/>
        <end position="494"/>
    </location>
</feature>
<keyword evidence="3 6" id="KW-1133">Transmembrane helix</keyword>
<dbReference type="FunFam" id="1.20.1250.20:FF:000011">
    <property type="entry name" value="MFS multidrug transporter, putative"/>
    <property type="match status" value="1"/>
</dbReference>
<proteinExistence type="predicted"/>
<dbReference type="PANTHER" id="PTHR23502">
    <property type="entry name" value="MAJOR FACILITATOR SUPERFAMILY"/>
    <property type="match status" value="1"/>
</dbReference>
<keyword evidence="4 6" id="KW-0472">Membrane</keyword>
<feature type="transmembrane region" description="Helical" evidence="6">
    <location>
        <begin position="466"/>
        <end position="489"/>
    </location>
</feature>
<dbReference type="InterPro" id="IPR005829">
    <property type="entry name" value="Sugar_transporter_CS"/>
</dbReference>
<evidence type="ECO:0000313" key="9">
    <source>
        <dbReference type="Proteomes" id="UP000249789"/>
    </source>
</evidence>
<name>A0A8G1RWD3_9EURO</name>
<dbReference type="Gene3D" id="1.20.1250.20">
    <property type="entry name" value="MFS general substrate transporter like domains"/>
    <property type="match status" value="1"/>
</dbReference>
<dbReference type="EMBL" id="KZ824627">
    <property type="protein sequence ID" value="RAK80765.1"/>
    <property type="molecule type" value="Genomic_DNA"/>
</dbReference>
<feature type="transmembrane region" description="Helical" evidence="6">
    <location>
        <begin position="154"/>
        <end position="176"/>
    </location>
</feature>
<dbReference type="GO" id="GO:0022857">
    <property type="term" value="F:transmembrane transporter activity"/>
    <property type="evidence" value="ECO:0007669"/>
    <property type="project" value="InterPro"/>
</dbReference>
<feature type="transmembrane region" description="Helical" evidence="6">
    <location>
        <begin position="128"/>
        <end position="148"/>
    </location>
</feature>
<dbReference type="AlphaFoldDB" id="A0A8G1RWD3"/>
<dbReference type="GeneID" id="63861238"/>
<dbReference type="GO" id="GO:0042908">
    <property type="term" value="P:xenobiotic transport"/>
    <property type="evidence" value="ECO:0007669"/>
    <property type="project" value="UniProtKB-ARBA"/>
</dbReference>
<feature type="transmembrane region" description="Helical" evidence="6">
    <location>
        <begin position="375"/>
        <end position="392"/>
    </location>
</feature>
<protein>
    <submittedName>
        <fullName evidence="8">MFS multidrug transporter</fullName>
    </submittedName>
</protein>
<feature type="transmembrane region" description="Helical" evidence="6">
    <location>
        <begin position="228"/>
        <end position="246"/>
    </location>
</feature>
<dbReference type="InterPro" id="IPR011701">
    <property type="entry name" value="MFS"/>
</dbReference>
<evidence type="ECO:0000256" key="5">
    <source>
        <dbReference type="SAM" id="MobiDB-lite"/>
    </source>
</evidence>
<dbReference type="OrthoDB" id="6770063at2759"/>
<evidence type="ECO:0000256" key="4">
    <source>
        <dbReference type="ARBA" id="ARBA00023136"/>
    </source>
</evidence>
<evidence type="ECO:0000256" key="2">
    <source>
        <dbReference type="ARBA" id="ARBA00022692"/>
    </source>
</evidence>
<dbReference type="InterPro" id="IPR020846">
    <property type="entry name" value="MFS_dom"/>
</dbReference>
<dbReference type="Proteomes" id="UP000249789">
    <property type="component" value="Unassembled WGS sequence"/>
</dbReference>
<evidence type="ECO:0000256" key="3">
    <source>
        <dbReference type="ARBA" id="ARBA00022989"/>
    </source>
</evidence>
<dbReference type="Pfam" id="PF07690">
    <property type="entry name" value="MFS_1"/>
    <property type="match status" value="1"/>
</dbReference>
<keyword evidence="9" id="KW-1185">Reference proteome</keyword>
<dbReference type="RefSeq" id="XP_040804775.1">
    <property type="nucleotide sequence ID" value="XM_040943905.1"/>
</dbReference>
<dbReference type="GO" id="GO:0016020">
    <property type="term" value="C:membrane"/>
    <property type="evidence" value="ECO:0007669"/>
    <property type="project" value="UniProtKB-SubCell"/>
</dbReference>
<dbReference type="PROSITE" id="PS00216">
    <property type="entry name" value="SUGAR_TRANSPORT_1"/>
    <property type="match status" value="1"/>
</dbReference>
<comment type="subcellular location">
    <subcellularLocation>
        <location evidence="1">Membrane</location>
        <topology evidence="1">Multi-pass membrane protein</topology>
    </subcellularLocation>
</comment>
<dbReference type="SUPFAM" id="SSF103473">
    <property type="entry name" value="MFS general substrate transporter"/>
    <property type="match status" value="1"/>
</dbReference>
<feature type="transmembrane region" description="Helical" evidence="6">
    <location>
        <begin position="96"/>
        <end position="116"/>
    </location>
</feature>
<feature type="region of interest" description="Disordered" evidence="5">
    <location>
        <begin position="1"/>
        <end position="30"/>
    </location>
</feature>
<organism evidence="8 9">
    <name type="scientific">Aspergillus fijiensis CBS 313.89</name>
    <dbReference type="NCBI Taxonomy" id="1448319"/>
    <lineage>
        <taxon>Eukaryota</taxon>
        <taxon>Fungi</taxon>
        <taxon>Dikarya</taxon>
        <taxon>Ascomycota</taxon>
        <taxon>Pezizomycotina</taxon>
        <taxon>Eurotiomycetes</taxon>
        <taxon>Eurotiomycetidae</taxon>
        <taxon>Eurotiales</taxon>
        <taxon>Aspergillaceae</taxon>
        <taxon>Aspergillus</taxon>
    </lineage>
</organism>
<evidence type="ECO:0000313" key="8">
    <source>
        <dbReference type="EMBL" id="RAK80765.1"/>
    </source>
</evidence>
<accession>A0A8G1RWD3</accession>
<evidence type="ECO:0000259" key="7">
    <source>
        <dbReference type="PROSITE" id="PS50850"/>
    </source>
</evidence>
<feature type="transmembrane region" description="Helical" evidence="6">
    <location>
        <begin position="285"/>
        <end position="312"/>
    </location>
</feature>
<feature type="transmembrane region" description="Helical" evidence="6">
    <location>
        <begin position="62"/>
        <end position="84"/>
    </location>
</feature>
<sequence>METSQSQGPVPVTDPAQSKEPPLPIKECQASETDSNINLVTWDGEDDPDNPKNWSFKMRWRMTAIASTFAFISPISTSMTAPALSTMAKDLHIHHAFEQTMSLSIFLLAYAFGPLFSAPMSEVYGRRAILQGFNLIYLAFNTACGFAQTGPQLIVCRFFAGFGGSAASVIASGILGDLWRKEERGLSVSIYTMVTLLGPTLGPLLGGFITQYSSWRWTFWSVSIADGLFQLIATFFFQETYAPVLLGRKAARLRKETGNTSLRTKWEEDDLSLRKKLRVACTRPYILLATQPIFQVLTLYISYLFGLVYLALATFAELWTTQYHQSISIAGLNYLGLAVGYIIGTQSCAMLIGIVYRRLVAGNNGTAQPEFRLPLLLPGALMVPVGLLWYGWSAQHHLHWIMPDIGIALFAIGVKYGTQCTQLYALDVYPTYAASASAGAQSLRSLAGFTFPLFAPYLYDKLHYGWGNSVLALVGFVIGVPAPILLWIYGPALRRRSQYATGV</sequence>
<dbReference type="InterPro" id="IPR036259">
    <property type="entry name" value="MFS_trans_sf"/>
</dbReference>
<gene>
    <name evidence="8" type="ORF">BO72DRAFT_444814</name>
</gene>
<evidence type="ECO:0000256" key="6">
    <source>
        <dbReference type="SAM" id="Phobius"/>
    </source>
</evidence>
<reference evidence="8 9" key="1">
    <citation type="submission" date="2018-02" db="EMBL/GenBank/DDBJ databases">
        <title>The genomes of Aspergillus section Nigri reveals drivers in fungal speciation.</title>
        <authorList>
            <consortium name="DOE Joint Genome Institute"/>
            <person name="Vesth T.C."/>
            <person name="Nybo J."/>
            <person name="Theobald S."/>
            <person name="Brandl J."/>
            <person name="Frisvad J.C."/>
            <person name="Nielsen K.F."/>
            <person name="Lyhne E.K."/>
            <person name="Kogle M.E."/>
            <person name="Kuo A."/>
            <person name="Riley R."/>
            <person name="Clum A."/>
            <person name="Nolan M."/>
            <person name="Lipzen A."/>
            <person name="Salamov A."/>
            <person name="Henrissat B."/>
            <person name="Wiebenga A."/>
            <person name="De vries R.P."/>
            <person name="Grigoriev I.V."/>
            <person name="Mortensen U.H."/>
            <person name="Andersen M.R."/>
            <person name="Baker S.E."/>
        </authorList>
    </citation>
    <scope>NUCLEOTIDE SEQUENCE [LARGE SCALE GENOMIC DNA]</scope>
    <source>
        <strain evidence="8 9">CBS 313.89</strain>
    </source>
</reference>
<dbReference type="GO" id="GO:0140115">
    <property type="term" value="P:export across plasma membrane"/>
    <property type="evidence" value="ECO:0007669"/>
    <property type="project" value="UniProtKB-ARBA"/>
</dbReference>
<dbReference type="VEuPathDB" id="FungiDB:BO72DRAFT_444814"/>
<dbReference type="PROSITE" id="PS50850">
    <property type="entry name" value="MFS"/>
    <property type="match status" value="1"/>
</dbReference>
<dbReference type="CDD" id="cd17323">
    <property type="entry name" value="MFS_Tpo1_MDR_like"/>
    <property type="match status" value="1"/>
</dbReference>
<evidence type="ECO:0000256" key="1">
    <source>
        <dbReference type="ARBA" id="ARBA00004141"/>
    </source>
</evidence>
<keyword evidence="2 6" id="KW-0812">Transmembrane</keyword>
<feature type="transmembrane region" description="Helical" evidence="6">
    <location>
        <begin position="332"/>
        <end position="355"/>
    </location>
</feature>
<feature type="transmembrane region" description="Helical" evidence="6">
    <location>
        <begin position="188"/>
        <end position="208"/>
    </location>
</feature>